<dbReference type="GO" id="GO:0009313">
    <property type="term" value="P:oligosaccharide catabolic process"/>
    <property type="evidence" value="ECO:0007669"/>
    <property type="project" value="TreeGrafter"/>
</dbReference>
<protein>
    <submittedName>
        <fullName evidence="5">Alpha amylase catalytic region</fullName>
    </submittedName>
</protein>
<dbReference type="RefSeq" id="WP_012827761.1">
    <property type="nucleotide sequence ID" value="NC_013440.1"/>
</dbReference>
<organism evidence="5 6">
    <name type="scientific">Haliangium ochraceum (strain DSM 14365 / JCM 11303 / SMP-2)</name>
    <dbReference type="NCBI Taxonomy" id="502025"/>
    <lineage>
        <taxon>Bacteria</taxon>
        <taxon>Pseudomonadati</taxon>
        <taxon>Myxococcota</taxon>
        <taxon>Polyangia</taxon>
        <taxon>Haliangiales</taxon>
        <taxon>Kofleriaceae</taxon>
        <taxon>Haliangium</taxon>
    </lineage>
</organism>
<dbReference type="InterPro" id="IPR017853">
    <property type="entry name" value="GH"/>
</dbReference>
<evidence type="ECO:0000256" key="1">
    <source>
        <dbReference type="ARBA" id="ARBA00008061"/>
    </source>
</evidence>
<gene>
    <name evidence="5" type="ordered locus">Hoch_2620</name>
</gene>
<dbReference type="SUPFAM" id="SSF51445">
    <property type="entry name" value="(Trans)glycosidases"/>
    <property type="match status" value="1"/>
</dbReference>
<reference evidence="5 6" key="1">
    <citation type="journal article" date="2010" name="Stand. Genomic Sci.">
        <title>Complete genome sequence of Haliangium ochraceum type strain (SMP-2).</title>
        <authorList>
            <consortium name="US DOE Joint Genome Institute (JGI-PGF)"/>
            <person name="Ivanova N."/>
            <person name="Daum C."/>
            <person name="Lang E."/>
            <person name="Abt B."/>
            <person name="Kopitz M."/>
            <person name="Saunders E."/>
            <person name="Lapidus A."/>
            <person name="Lucas S."/>
            <person name="Glavina Del Rio T."/>
            <person name="Nolan M."/>
            <person name="Tice H."/>
            <person name="Copeland A."/>
            <person name="Cheng J.F."/>
            <person name="Chen F."/>
            <person name="Bruce D."/>
            <person name="Goodwin L."/>
            <person name="Pitluck S."/>
            <person name="Mavromatis K."/>
            <person name="Pati A."/>
            <person name="Mikhailova N."/>
            <person name="Chen A."/>
            <person name="Palaniappan K."/>
            <person name="Land M."/>
            <person name="Hauser L."/>
            <person name="Chang Y.J."/>
            <person name="Jeffries C.D."/>
            <person name="Detter J.C."/>
            <person name="Brettin T."/>
            <person name="Rohde M."/>
            <person name="Goker M."/>
            <person name="Bristow J."/>
            <person name="Markowitz V."/>
            <person name="Eisen J.A."/>
            <person name="Hugenholtz P."/>
            <person name="Kyrpides N.C."/>
            <person name="Klenk H.P."/>
        </authorList>
    </citation>
    <scope>NUCLEOTIDE SEQUENCE [LARGE SCALE GENOMIC DNA]</scope>
    <source>
        <strain evidence="6">DSM 14365 / CIP 107738 / JCM 11303 / AJ 13395 / SMP-2</strain>
    </source>
</reference>
<evidence type="ECO:0000313" key="6">
    <source>
        <dbReference type="Proteomes" id="UP000001880"/>
    </source>
</evidence>
<dbReference type="HOGENOM" id="CLU_006462_2_3_7"/>
<dbReference type="Gene3D" id="2.60.40.1180">
    <property type="entry name" value="Golgi alpha-mannosidase II"/>
    <property type="match status" value="1"/>
</dbReference>
<dbReference type="Proteomes" id="UP000001880">
    <property type="component" value="Chromosome"/>
</dbReference>
<dbReference type="InterPro" id="IPR045857">
    <property type="entry name" value="O16G_dom_2"/>
</dbReference>
<dbReference type="CAZy" id="GH13">
    <property type="family name" value="Glycoside Hydrolase Family 13"/>
</dbReference>
<evidence type="ECO:0000313" key="5">
    <source>
        <dbReference type="EMBL" id="ACY15153.1"/>
    </source>
</evidence>
<dbReference type="Gene3D" id="3.90.400.10">
    <property type="entry name" value="Oligo-1,6-glucosidase, Domain 2"/>
    <property type="match status" value="1"/>
</dbReference>
<name>D0LLX5_HALO1</name>
<feature type="domain" description="Glycosyl hydrolase family 13 catalytic" evidence="4">
    <location>
        <begin position="18"/>
        <end position="410"/>
    </location>
</feature>
<keyword evidence="6" id="KW-1185">Reference proteome</keyword>
<sequence>MSDANTTRDWWRGCTIYQIYPRSFKDSNDDGIGDLGGVLDKLDYIASLKVDAIWLSPFFRSPMTDFGYDVSDYRDVDPMFGTLDDFDRLVEAAHERGLKVLIDQVLSHSSDEHAWFLESRLSREGDKADWYVWADAKPDGTPPNNWMSIFGGPAWEWEPRRQQYYLHNFLRTQPDLNFHNPAVRAQLLEEVEFWLKRGVDGFRLDTANFYFHDAELRDNPPRPHELAANDVLPLGYPYTFQQHIYDRNRPDTLVFLRELRALLDRYPGTTTVGELGGDDPLPLMAEYTSGGDTLHMAYSFSFLTDRFSAAHVRYVIRELEGQINDGWPCWTMGNHDVERLMSRWGKAIGHEDDDALAKLLLALLTSLRGSVCIYQGEELGLPEVAVPQDKLQDPYGITLWPLITGRDGCRTAIPWSEEGEYAGFSAHEPWLSVPFPGAHRKRAADVQERSDDSVLAGYRRFLAWRHTQPVLRSGRMRLAEAPGEGPDDVVVFVREDEAADGGARLLCAFNLSPEPRRAKLAEGAGTALEGHGFAAAEVVSAGDQGAVIELPGFGAYFAAL</sequence>
<dbReference type="KEGG" id="hoh:Hoch_2620"/>
<dbReference type="InterPro" id="IPR006047">
    <property type="entry name" value="GH13_cat_dom"/>
</dbReference>
<dbReference type="CDD" id="cd11330">
    <property type="entry name" value="AmyAc_OligoGlu"/>
    <property type="match status" value="1"/>
</dbReference>
<dbReference type="InterPro" id="IPR013780">
    <property type="entry name" value="Glyco_hydro_b"/>
</dbReference>
<dbReference type="PANTHER" id="PTHR10357">
    <property type="entry name" value="ALPHA-AMYLASE FAMILY MEMBER"/>
    <property type="match status" value="1"/>
</dbReference>
<comment type="similarity">
    <text evidence="1">Belongs to the glycosyl hydrolase 13 family.</text>
</comment>
<dbReference type="Gene3D" id="3.20.20.80">
    <property type="entry name" value="Glycosidases"/>
    <property type="match status" value="2"/>
</dbReference>
<dbReference type="Pfam" id="PF00128">
    <property type="entry name" value="Alpha-amylase"/>
    <property type="match status" value="1"/>
</dbReference>
<dbReference type="STRING" id="502025.Hoch_2620"/>
<evidence type="ECO:0000256" key="2">
    <source>
        <dbReference type="ARBA" id="ARBA00022801"/>
    </source>
</evidence>
<dbReference type="AlphaFoldDB" id="D0LLX5"/>
<keyword evidence="2" id="KW-0378">Hydrolase</keyword>
<dbReference type="PANTHER" id="PTHR10357:SF179">
    <property type="entry name" value="NEUTRAL AND BASIC AMINO ACID TRANSPORT PROTEIN RBAT"/>
    <property type="match status" value="1"/>
</dbReference>
<keyword evidence="3" id="KW-0326">Glycosidase</keyword>
<evidence type="ECO:0000259" key="4">
    <source>
        <dbReference type="SMART" id="SM00642"/>
    </source>
</evidence>
<evidence type="ECO:0000256" key="3">
    <source>
        <dbReference type="ARBA" id="ARBA00023295"/>
    </source>
</evidence>
<dbReference type="eggNOG" id="COG0366">
    <property type="taxonomic scope" value="Bacteria"/>
</dbReference>
<dbReference type="GO" id="GO:0004556">
    <property type="term" value="F:alpha-amylase activity"/>
    <property type="evidence" value="ECO:0007669"/>
    <property type="project" value="TreeGrafter"/>
</dbReference>
<proteinExistence type="inferred from homology"/>
<dbReference type="FunFam" id="3.90.400.10:FF:000002">
    <property type="entry name" value="Sucrose isomerase"/>
    <property type="match status" value="1"/>
</dbReference>
<dbReference type="OrthoDB" id="9805159at2"/>
<dbReference type="SMART" id="SM00642">
    <property type="entry name" value="Aamy"/>
    <property type="match status" value="1"/>
</dbReference>
<dbReference type="EMBL" id="CP001804">
    <property type="protein sequence ID" value="ACY15153.1"/>
    <property type="molecule type" value="Genomic_DNA"/>
</dbReference>
<accession>D0LLX5</accession>